<evidence type="ECO:0000256" key="2">
    <source>
        <dbReference type="ARBA" id="ARBA00005861"/>
    </source>
</evidence>
<name>B3VHS7_TIGJA</name>
<dbReference type="PROSITE" id="PS50404">
    <property type="entry name" value="GST_NTER"/>
    <property type="match status" value="1"/>
</dbReference>
<dbReference type="Pfam" id="PF14497">
    <property type="entry name" value="GST_C_3"/>
    <property type="match status" value="1"/>
</dbReference>
<dbReference type="EC" id="2.5.1.18" evidence="3"/>
<comment type="function">
    <text evidence="1">Conjugation of reduced glutathione to a wide number of exogenous and endogenous hydrophobic electrophiles.</text>
</comment>
<dbReference type="GO" id="GO:0006749">
    <property type="term" value="P:glutathione metabolic process"/>
    <property type="evidence" value="ECO:0007669"/>
    <property type="project" value="TreeGrafter"/>
</dbReference>
<dbReference type="Pfam" id="PF02798">
    <property type="entry name" value="GST_N"/>
    <property type="match status" value="1"/>
</dbReference>
<dbReference type="Gene3D" id="3.40.30.10">
    <property type="entry name" value="Glutaredoxin"/>
    <property type="match status" value="1"/>
</dbReference>
<reference evidence="8" key="1">
    <citation type="submission" date="2008-05" db="EMBL/GenBank/DDBJ databases">
        <authorList>
            <person name="Lee J.-S."/>
        </authorList>
    </citation>
    <scope>NUCLEOTIDE SEQUENCE</scope>
</reference>
<comment type="catalytic activity">
    <reaction evidence="5">
        <text>RX + glutathione = an S-substituted glutathione + a halide anion + H(+)</text>
        <dbReference type="Rhea" id="RHEA:16437"/>
        <dbReference type="ChEBI" id="CHEBI:15378"/>
        <dbReference type="ChEBI" id="CHEBI:16042"/>
        <dbReference type="ChEBI" id="CHEBI:17792"/>
        <dbReference type="ChEBI" id="CHEBI:57925"/>
        <dbReference type="ChEBI" id="CHEBI:90779"/>
        <dbReference type="EC" id="2.5.1.18"/>
    </reaction>
</comment>
<organism evidence="8">
    <name type="scientific">Tigriopus japonicus</name>
    <name type="common">Copepod</name>
    <dbReference type="NCBI Taxonomy" id="158387"/>
    <lineage>
        <taxon>Eukaryota</taxon>
        <taxon>Metazoa</taxon>
        <taxon>Ecdysozoa</taxon>
        <taxon>Arthropoda</taxon>
        <taxon>Crustacea</taxon>
        <taxon>Multicrustacea</taxon>
        <taxon>Hexanauplia</taxon>
        <taxon>Copepoda</taxon>
        <taxon>Harpacticoida</taxon>
        <taxon>Harpacticidae</taxon>
        <taxon>Tigriopus</taxon>
    </lineage>
</organism>
<dbReference type="AlphaFoldDB" id="B3VHS7"/>
<dbReference type="InterPro" id="IPR040079">
    <property type="entry name" value="Glutathione_S-Trfase"/>
</dbReference>
<dbReference type="GO" id="GO:0004364">
    <property type="term" value="F:glutathione transferase activity"/>
    <property type="evidence" value="ECO:0007669"/>
    <property type="project" value="UniProtKB-EC"/>
</dbReference>
<dbReference type="PANTHER" id="PTHR11571">
    <property type="entry name" value="GLUTATHIONE S-TRANSFERASE"/>
    <property type="match status" value="1"/>
</dbReference>
<dbReference type="SFLD" id="SFLDS00019">
    <property type="entry name" value="Glutathione_Transferase_(cytos"/>
    <property type="match status" value="1"/>
</dbReference>
<comment type="similarity">
    <text evidence="2">Belongs to the GST superfamily. Mu family.</text>
</comment>
<feature type="domain" description="GST C-terminal" evidence="7">
    <location>
        <begin position="96"/>
        <end position="228"/>
    </location>
</feature>
<keyword evidence="4 8" id="KW-0808">Transferase</keyword>
<evidence type="ECO:0000259" key="6">
    <source>
        <dbReference type="PROSITE" id="PS50404"/>
    </source>
</evidence>
<dbReference type="EMBL" id="EU747060">
    <property type="protein sequence ID" value="ACE81251.1"/>
    <property type="molecule type" value="mRNA"/>
</dbReference>
<dbReference type="SUPFAM" id="SSF52833">
    <property type="entry name" value="Thioredoxin-like"/>
    <property type="match status" value="1"/>
</dbReference>
<dbReference type="InterPro" id="IPR004045">
    <property type="entry name" value="Glutathione_S-Trfase_N"/>
</dbReference>
<evidence type="ECO:0000256" key="5">
    <source>
        <dbReference type="ARBA" id="ARBA00047960"/>
    </source>
</evidence>
<evidence type="ECO:0000259" key="7">
    <source>
        <dbReference type="PROSITE" id="PS50405"/>
    </source>
</evidence>
<feature type="domain" description="GST N-terminal" evidence="6">
    <location>
        <begin position="5"/>
        <end position="94"/>
    </location>
</feature>
<dbReference type="SUPFAM" id="SSF47616">
    <property type="entry name" value="GST C-terminal domain-like"/>
    <property type="match status" value="1"/>
</dbReference>
<evidence type="ECO:0000256" key="1">
    <source>
        <dbReference type="ARBA" id="ARBA00003701"/>
    </source>
</evidence>
<sequence length="253" mass="29307">MSAPSKAILGYWDCRGLCHASRLVLEYAQAPYEFKPVQSGPAPYFAKKVWLDQKFKVLSDFDFPNLPYYQDESVKLTQSMAILQYLGRKYGLVAESEEAQIHLDLFREQINELFGAISSYVYFPKHIGKGTKPSTEEKNVSREPFLNKCNADIPLLEKKKSKIAGPWLTGDKLTYVDFHLYEALDHVRKLIPGILDNCPHLSKVMDQFERLLFIQDYLRSDRFKPYPLWSERSSIGLKEGDYETDSYAIIKWI</sequence>
<evidence type="ECO:0000256" key="4">
    <source>
        <dbReference type="ARBA" id="ARBA00022679"/>
    </source>
</evidence>
<dbReference type="PROSITE" id="PS50405">
    <property type="entry name" value="GST_CTER"/>
    <property type="match status" value="1"/>
</dbReference>
<dbReference type="InterPro" id="IPR036249">
    <property type="entry name" value="Thioredoxin-like_sf"/>
</dbReference>
<dbReference type="InterPro" id="IPR004046">
    <property type="entry name" value="GST_C"/>
</dbReference>
<accession>B3VHS7</accession>
<evidence type="ECO:0000313" key="8">
    <source>
        <dbReference type="EMBL" id="ACE81251.1"/>
    </source>
</evidence>
<dbReference type="Gene3D" id="1.20.1050.10">
    <property type="match status" value="1"/>
</dbReference>
<proteinExistence type="evidence at transcript level"/>
<protein>
    <recommendedName>
        <fullName evidence="3">glutathione transferase</fullName>
        <ecNumber evidence="3">2.5.1.18</ecNumber>
    </recommendedName>
</protein>
<dbReference type="InterPro" id="IPR050213">
    <property type="entry name" value="GST_superfamily"/>
</dbReference>
<dbReference type="PANTHER" id="PTHR11571:SF222">
    <property type="entry name" value="GLUTATHIONE TRANSFERASE"/>
    <property type="match status" value="1"/>
</dbReference>
<dbReference type="InterPro" id="IPR036282">
    <property type="entry name" value="Glutathione-S-Trfase_C_sf"/>
</dbReference>
<dbReference type="InterPro" id="IPR010987">
    <property type="entry name" value="Glutathione-S-Trfase_C-like"/>
</dbReference>
<evidence type="ECO:0000256" key="3">
    <source>
        <dbReference type="ARBA" id="ARBA00012452"/>
    </source>
</evidence>